<keyword evidence="3 7" id="KW-0812">Transmembrane</keyword>
<feature type="transmembrane region" description="Helical" evidence="7">
    <location>
        <begin position="182"/>
        <end position="204"/>
    </location>
</feature>
<feature type="transmembrane region" description="Helical" evidence="7">
    <location>
        <begin position="395"/>
        <end position="420"/>
    </location>
</feature>
<evidence type="ECO:0000256" key="7">
    <source>
        <dbReference type="SAM" id="Phobius"/>
    </source>
</evidence>
<dbReference type="EMBL" id="CP071528">
    <property type="protein sequence ID" value="USQ15411.1"/>
    <property type="molecule type" value="Genomic_DNA"/>
</dbReference>
<dbReference type="InterPro" id="IPR001046">
    <property type="entry name" value="NRAMP_fam"/>
</dbReference>
<evidence type="ECO:0000256" key="6">
    <source>
        <dbReference type="ARBA" id="ARBA00023136"/>
    </source>
</evidence>
<organism evidence="8 9">
    <name type="scientific">Legionella lytica</name>
    <dbReference type="NCBI Taxonomy" id="96232"/>
    <lineage>
        <taxon>Bacteria</taxon>
        <taxon>Pseudomonadati</taxon>
        <taxon>Pseudomonadota</taxon>
        <taxon>Gammaproteobacteria</taxon>
        <taxon>Legionellales</taxon>
        <taxon>Legionellaceae</taxon>
        <taxon>Legionella</taxon>
    </lineage>
</organism>
<feature type="transmembrane region" description="Helical" evidence="7">
    <location>
        <begin position="335"/>
        <end position="354"/>
    </location>
</feature>
<keyword evidence="2" id="KW-0813">Transport</keyword>
<geneLocation type="plasmid" evidence="8 9">
    <name>pLlyPCM2298_1</name>
</geneLocation>
<evidence type="ECO:0000256" key="4">
    <source>
        <dbReference type="ARBA" id="ARBA00022847"/>
    </source>
</evidence>
<evidence type="ECO:0000313" key="9">
    <source>
        <dbReference type="Proteomes" id="UP001057474"/>
    </source>
</evidence>
<dbReference type="PANTHER" id="PTHR11706">
    <property type="entry name" value="SOLUTE CARRIER PROTEIN FAMILY 11 MEMBER"/>
    <property type="match status" value="1"/>
</dbReference>
<evidence type="ECO:0000256" key="5">
    <source>
        <dbReference type="ARBA" id="ARBA00022989"/>
    </source>
</evidence>
<dbReference type="PANTHER" id="PTHR11706:SF33">
    <property type="entry name" value="NATURAL RESISTANCE-ASSOCIATED MACROPHAGE PROTEIN 2"/>
    <property type="match status" value="1"/>
</dbReference>
<keyword evidence="6 7" id="KW-0472">Membrane</keyword>
<dbReference type="RefSeq" id="WP_252582650.1">
    <property type="nucleotide sequence ID" value="NZ_CP071528.1"/>
</dbReference>
<feature type="transmembrane region" description="Helical" evidence="7">
    <location>
        <begin position="143"/>
        <end position="162"/>
    </location>
</feature>
<name>A0ABY4YD88_9GAMM</name>
<proteinExistence type="predicted"/>
<reference evidence="8" key="1">
    <citation type="submission" date="2021-03" db="EMBL/GenBank/DDBJ databases">
        <title>Legionella lytica PCM 2298.</title>
        <authorList>
            <person name="Koper P."/>
        </authorList>
    </citation>
    <scope>NUCLEOTIDE SEQUENCE</scope>
    <source>
        <strain evidence="8">PCM 2298</strain>
        <plasmid evidence="8">pLlyPCM2298_1</plasmid>
    </source>
</reference>
<evidence type="ECO:0000313" key="8">
    <source>
        <dbReference type="EMBL" id="USQ15411.1"/>
    </source>
</evidence>
<dbReference type="Proteomes" id="UP001057474">
    <property type="component" value="Plasmid pLlyPCM2298_1"/>
</dbReference>
<accession>A0ABY4YD88</accession>
<keyword evidence="5 7" id="KW-1133">Transmembrane helix</keyword>
<feature type="transmembrane region" description="Helical" evidence="7">
    <location>
        <begin position="117"/>
        <end position="136"/>
    </location>
</feature>
<evidence type="ECO:0000256" key="1">
    <source>
        <dbReference type="ARBA" id="ARBA00004141"/>
    </source>
</evidence>
<feature type="transmembrane region" description="Helical" evidence="7">
    <location>
        <begin position="81"/>
        <end position="97"/>
    </location>
</feature>
<feature type="transmembrane region" description="Helical" evidence="7">
    <location>
        <begin position="360"/>
        <end position="383"/>
    </location>
</feature>
<keyword evidence="9" id="KW-1185">Reference proteome</keyword>
<protein>
    <submittedName>
        <fullName evidence="8">Divalent metal cation transporter</fullName>
    </submittedName>
</protein>
<feature type="transmembrane region" description="Helical" evidence="7">
    <location>
        <begin position="290"/>
        <end position="315"/>
    </location>
</feature>
<evidence type="ECO:0000256" key="3">
    <source>
        <dbReference type="ARBA" id="ARBA00022692"/>
    </source>
</evidence>
<gene>
    <name evidence="8" type="ORF">J2N86_14290</name>
</gene>
<comment type="subcellular location">
    <subcellularLocation>
        <location evidence="1">Membrane</location>
        <topology evidence="1">Multi-pass membrane protein</topology>
    </subcellularLocation>
</comment>
<keyword evidence="8" id="KW-0614">Plasmid</keyword>
<feature type="transmembrane region" description="Helical" evidence="7">
    <location>
        <begin position="235"/>
        <end position="256"/>
    </location>
</feature>
<sequence length="422" mass="46889">MKKVKLFRNLGPGLITGISDNDPSGIATCAQSGAKFGFGQLWSVLLMLPLMTAIQEMCARIGAVNSKGLAGVIKKQYGNKILFPLVISLFITNTINLGADLGAMSAALKLLLPINEFIGLALFSVLTLFSIIYFPYDKYVKILKWLCLFILIYPISLFIVDTPWLELLKRTFIPHITFSKEYFFMLTALFGTSISPYMFFWQAAQEAEENHKNKRAHKFTRMTITKLSLLRKDNFIGMLFSQICTWSIIAVIGITLHTHGIQNIATAADAAKALEPIVKGFPHAGYIAKLIFSIGIIGLGLMSIPILATSSSYAIATIFRCKNGLFYPCDEAKSFYGIIILSFFVGFLLNILHIDLISGLIIAAVLNCIVALPLIYLIILISNNEKIMGKFKNKILANALGWLTLILMTVSTLLMFYSFFFH</sequence>
<keyword evidence="4" id="KW-0769">Symport</keyword>
<dbReference type="Pfam" id="PF01566">
    <property type="entry name" value="Nramp"/>
    <property type="match status" value="1"/>
</dbReference>
<evidence type="ECO:0000256" key="2">
    <source>
        <dbReference type="ARBA" id="ARBA00022448"/>
    </source>
</evidence>